<keyword evidence="5" id="KW-1185">Reference proteome</keyword>
<evidence type="ECO:0000256" key="2">
    <source>
        <dbReference type="ARBA" id="ARBA00034478"/>
    </source>
</evidence>
<evidence type="ECO:0000256" key="1">
    <source>
        <dbReference type="ARBA" id="ARBA00010122"/>
    </source>
</evidence>
<dbReference type="AlphaFoldDB" id="B8ANP3"/>
<dbReference type="OMA" id="HDAYDIG"/>
<dbReference type="PANTHER" id="PTHR21499:SF66">
    <property type="entry name" value="ASPARTOKINASE"/>
    <property type="match status" value="1"/>
</dbReference>
<dbReference type="Gene3D" id="3.30.70.260">
    <property type="match status" value="1"/>
</dbReference>
<dbReference type="Gramene" id="BGIOSGA013949-TA">
    <property type="protein sequence ID" value="BGIOSGA013949-PA"/>
    <property type="gene ID" value="BGIOSGA013949"/>
</dbReference>
<dbReference type="GO" id="GO:0009090">
    <property type="term" value="P:homoserine biosynthetic process"/>
    <property type="evidence" value="ECO:0007669"/>
    <property type="project" value="TreeGrafter"/>
</dbReference>
<protein>
    <recommendedName>
        <fullName evidence="3">ACT domain-containing protein</fullName>
    </recommendedName>
</protein>
<dbReference type="InterPro" id="IPR036393">
    <property type="entry name" value="AceGlu_kinase-like_sf"/>
</dbReference>
<comment type="pathway">
    <text evidence="2">Amino-acid biosynthesis; L-methionine biosynthesis via de novo pathway.</text>
</comment>
<dbReference type="SUPFAM" id="SSF53633">
    <property type="entry name" value="Carbamate kinase-like"/>
    <property type="match status" value="1"/>
</dbReference>
<dbReference type="Pfam" id="PF22468">
    <property type="entry name" value="ACT_9"/>
    <property type="match status" value="1"/>
</dbReference>
<dbReference type="InterPro" id="IPR054352">
    <property type="entry name" value="ACT_Aspartokinase"/>
</dbReference>
<evidence type="ECO:0000259" key="3">
    <source>
        <dbReference type="PROSITE" id="PS51671"/>
    </source>
</evidence>
<feature type="domain" description="ACT" evidence="3">
    <location>
        <begin position="245"/>
        <end position="324"/>
    </location>
</feature>
<reference evidence="4 5" key="1">
    <citation type="journal article" date="2005" name="PLoS Biol.">
        <title>The genomes of Oryza sativa: a history of duplications.</title>
        <authorList>
            <person name="Yu J."/>
            <person name="Wang J."/>
            <person name="Lin W."/>
            <person name="Li S."/>
            <person name="Li H."/>
            <person name="Zhou J."/>
            <person name="Ni P."/>
            <person name="Dong W."/>
            <person name="Hu S."/>
            <person name="Zeng C."/>
            <person name="Zhang J."/>
            <person name="Zhang Y."/>
            <person name="Li R."/>
            <person name="Xu Z."/>
            <person name="Li S."/>
            <person name="Li X."/>
            <person name="Zheng H."/>
            <person name="Cong L."/>
            <person name="Lin L."/>
            <person name="Yin J."/>
            <person name="Geng J."/>
            <person name="Li G."/>
            <person name="Shi J."/>
            <person name="Liu J."/>
            <person name="Lv H."/>
            <person name="Li J."/>
            <person name="Wang J."/>
            <person name="Deng Y."/>
            <person name="Ran L."/>
            <person name="Shi X."/>
            <person name="Wang X."/>
            <person name="Wu Q."/>
            <person name="Li C."/>
            <person name="Ren X."/>
            <person name="Wang J."/>
            <person name="Wang X."/>
            <person name="Li D."/>
            <person name="Liu D."/>
            <person name="Zhang X."/>
            <person name="Ji Z."/>
            <person name="Zhao W."/>
            <person name="Sun Y."/>
            <person name="Zhang Z."/>
            <person name="Bao J."/>
            <person name="Han Y."/>
            <person name="Dong L."/>
            <person name="Ji J."/>
            <person name="Chen P."/>
            <person name="Wu S."/>
            <person name="Liu J."/>
            <person name="Xiao Y."/>
            <person name="Bu D."/>
            <person name="Tan J."/>
            <person name="Yang L."/>
            <person name="Ye C."/>
            <person name="Zhang J."/>
            <person name="Xu J."/>
            <person name="Zhou Y."/>
            <person name="Yu Y."/>
            <person name="Zhang B."/>
            <person name="Zhuang S."/>
            <person name="Wei H."/>
            <person name="Liu B."/>
            <person name="Lei M."/>
            <person name="Yu H."/>
            <person name="Li Y."/>
            <person name="Xu H."/>
            <person name="Wei S."/>
            <person name="He X."/>
            <person name="Fang L."/>
            <person name="Zhang Z."/>
            <person name="Zhang Y."/>
            <person name="Huang X."/>
            <person name="Su Z."/>
            <person name="Tong W."/>
            <person name="Li J."/>
            <person name="Tong Z."/>
            <person name="Li S."/>
            <person name="Ye J."/>
            <person name="Wang L."/>
            <person name="Fang L."/>
            <person name="Lei T."/>
            <person name="Chen C."/>
            <person name="Chen H."/>
            <person name="Xu Z."/>
            <person name="Li H."/>
            <person name="Huang H."/>
            <person name="Zhang F."/>
            <person name="Xu H."/>
            <person name="Li N."/>
            <person name="Zhao C."/>
            <person name="Li S."/>
            <person name="Dong L."/>
            <person name="Huang Y."/>
            <person name="Li L."/>
            <person name="Xi Y."/>
            <person name="Qi Q."/>
            <person name="Li W."/>
            <person name="Zhang B."/>
            <person name="Hu W."/>
            <person name="Zhang Y."/>
            <person name="Tian X."/>
            <person name="Jiao Y."/>
            <person name="Liang X."/>
            <person name="Jin J."/>
            <person name="Gao L."/>
            <person name="Zheng W."/>
            <person name="Hao B."/>
            <person name="Liu S."/>
            <person name="Wang W."/>
            <person name="Yuan L."/>
            <person name="Cao M."/>
            <person name="McDermott J."/>
            <person name="Samudrala R."/>
            <person name="Wang J."/>
            <person name="Wong G.K."/>
            <person name="Yang H."/>
        </authorList>
    </citation>
    <scope>NUCLEOTIDE SEQUENCE [LARGE SCALE GENOMIC DNA]</scope>
    <source>
        <strain evidence="5">cv. 93-11</strain>
    </source>
</reference>
<dbReference type="GO" id="GO:0009089">
    <property type="term" value="P:lysine biosynthetic process via diaminopimelate"/>
    <property type="evidence" value="ECO:0007669"/>
    <property type="project" value="TreeGrafter"/>
</dbReference>
<dbReference type="Gene3D" id="3.40.1160.10">
    <property type="entry name" value="Acetylglutamate kinase-like"/>
    <property type="match status" value="1"/>
</dbReference>
<dbReference type="FunFam" id="3.30.70.260:FF:000020">
    <property type="entry name" value="Aspartokinase 1"/>
    <property type="match status" value="1"/>
</dbReference>
<name>B8ANP3_ORYSI</name>
<dbReference type="GO" id="GO:0005829">
    <property type="term" value="C:cytosol"/>
    <property type="evidence" value="ECO:0007669"/>
    <property type="project" value="TreeGrafter"/>
</dbReference>
<dbReference type="Proteomes" id="UP000007015">
    <property type="component" value="Chromosome 3"/>
</dbReference>
<gene>
    <name evidence="4" type="ORF">OsI_14340</name>
</gene>
<dbReference type="HOGENOM" id="CLU_009116_6_1_1"/>
<dbReference type="EMBL" id="CM000128">
    <property type="protein sequence ID" value="EEC76544.1"/>
    <property type="molecule type" value="Genomic_DNA"/>
</dbReference>
<evidence type="ECO:0000313" key="4">
    <source>
        <dbReference type="EMBL" id="EEC76544.1"/>
    </source>
</evidence>
<dbReference type="STRING" id="39946.B8ANP3"/>
<sequence>MKFGGSSVASAERMREVADLILSFPEETPVVVLSAMGKTTNNLLLAGEKAVSCGAPKASEIPELAVIKELHVRTIDELGLDRSIVSGLLEELEQLLKGVAMMKELTPRTRDYLVSFGECMSTRIFAAYLNKLGKKARQYDAFDIGFITTDDFTNADILEATYPAVAKRLQGDWIDDPAIPIVTGFLGKGWKSCAVTTLGRGGSDLTATTIGKALGLREIQELDHVVEELEKIAVVHLLQHRSIISLIGNVQRSSLILEKAFNVLRRNGVNVQMISQGASKVNISLVVHDSEAKQCIQALHSAFFENGFLSEVEEEDLQHNGSPVSPNGVIYGN</sequence>
<dbReference type="PROSITE" id="PS51671">
    <property type="entry name" value="ACT"/>
    <property type="match status" value="1"/>
</dbReference>
<accession>B8ANP3</accession>
<evidence type="ECO:0000313" key="5">
    <source>
        <dbReference type="Proteomes" id="UP000007015"/>
    </source>
</evidence>
<dbReference type="Pfam" id="PF00696">
    <property type="entry name" value="AA_kinase"/>
    <property type="match status" value="1"/>
</dbReference>
<organism evidence="4 5">
    <name type="scientific">Oryza sativa subsp. indica</name>
    <name type="common">Rice</name>
    <dbReference type="NCBI Taxonomy" id="39946"/>
    <lineage>
        <taxon>Eukaryota</taxon>
        <taxon>Viridiplantae</taxon>
        <taxon>Streptophyta</taxon>
        <taxon>Embryophyta</taxon>
        <taxon>Tracheophyta</taxon>
        <taxon>Spermatophyta</taxon>
        <taxon>Magnoliopsida</taxon>
        <taxon>Liliopsida</taxon>
        <taxon>Poales</taxon>
        <taxon>Poaceae</taxon>
        <taxon>BOP clade</taxon>
        <taxon>Oryzoideae</taxon>
        <taxon>Oryzeae</taxon>
        <taxon>Oryzinae</taxon>
        <taxon>Oryza</taxon>
        <taxon>Oryza sativa</taxon>
    </lineage>
</organism>
<proteinExistence type="inferred from homology"/>
<dbReference type="InterPro" id="IPR001048">
    <property type="entry name" value="Asp/Glu/Uridylate_kinase"/>
</dbReference>
<dbReference type="GO" id="GO:0004072">
    <property type="term" value="F:aspartate kinase activity"/>
    <property type="evidence" value="ECO:0007669"/>
    <property type="project" value="TreeGrafter"/>
</dbReference>
<dbReference type="GO" id="GO:0009570">
    <property type="term" value="C:chloroplast stroma"/>
    <property type="evidence" value="ECO:0007669"/>
    <property type="project" value="TreeGrafter"/>
</dbReference>
<comment type="similarity">
    <text evidence="1">Belongs to the aspartokinase family.</text>
</comment>
<dbReference type="InterPro" id="IPR002912">
    <property type="entry name" value="ACT_dom"/>
</dbReference>
<dbReference type="PANTHER" id="PTHR21499">
    <property type="entry name" value="ASPARTATE KINASE"/>
    <property type="match status" value="1"/>
</dbReference>